<dbReference type="EMBL" id="JAUUCC010000006">
    <property type="protein sequence ID" value="MEE2049637.1"/>
    <property type="molecule type" value="Genomic_DNA"/>
</dbReference>
<keyword evidence="2" id="KW-0732">Signal</keyword>
<feature type="region of interest" description="Disordered" evidence="6">
    <location>
        <begin position="31"/>
        <end position="58"/>
    </location>
</feature>
<protein>
    <submittedName>
        <fullName evidence="8">Thioredoxin domain-containing protein</fullName>
    </submittedName>
</protein>
<dbReference type="Gene3D" id="3.40.30.10">
    <property type="entry name" value="Glutaredoxin"/>
    <property type="match status" value="1"/>
</dbReference>
<keyword evidence="4" id="KW-1015">Disulfide bond</keyword>
<proteinExistence type="inferred from homology"/>
<feature type="compositionally biased region" description="Low complexity" evidence="6">
    <location>
        <begin position="46"/>
        <end position="58"/>
    </location>
</feature>
<dbReference type="InterPro" id="IPR036249">
    <property type="entry name" value="Thioredoxin-like_sf"/>
</dbReference>
<evidence type="ECO:0000256" key="1">
    <source>
        <dbReference type="ARBA" id="ARBA00005791"/>
    </source>
</evidence>
<evidence type="ECO:0000256" key="4">
    <source>
        <dbReference type="ARBA" id="ARBA00023157"/>
    </source>
</evidence>
<dbReference type="PANTHER" id="PTHR13887:SF14">
    <property type="entry name" value="DISULFIDE BOND FORMATION PROTEIN D"/>
    <property type="match status" value="1"/>
</dbReference>
<evidence type="ECO:0000256" key="3">
    <source>
        <dbReference type="ARBA" id="ARBA00023002"/>
    </source>
</evidence>
<comment type="caution">
    <text evidence="8">The sequence shown here is derived from an EMBL/GenBank/DDBJ whole genome shotgun (WGS) entry which is preliminary data.</text>
</comment>
<organism evidence="8 9">
    <name type="scientific">Nocardiopsis tropica</name>
    <dbReference type="NCBI Taxonomy" id="109330"/>
    <lineage>
        <taxon>Bacteria</taxon>
        <taxon>Bacillati</taxon>
        <taxon>Actinomycetota</taxon>
        <taxon>Actinomycetes</taxon>
        <taxon>Streptosporangiales</taxon>
        <taxon>Nocardiopsidaceae</taxon>
        <taxon>Nocardiopsis</taxon>
    </lineage>
</organism>
<dbReference type="PROSITE" id="PS51352">
    <property type="entry name" value="THIOREDOXIN_2"/>
    <property type="match status" value="1"/>
</dbReference>
<comment type="similarity">
    <text evidence="1">Belongs to the thioredoxin family. DsbA subfamily.</text>
</comment>
<gene>
    <name evidence="8" type="ORF">Q8A49_03925</name>
</gene>
<evidence type="ECO:0000256" key="6">
    <source>
        <dbReference type="SAM" id="MobiDB-lite"/>
    </source>
</evidence>
<keyword evidence="5" id="KW-0676">Redox-active center</keyword>
<evidence type="ECO:0000256" key="5">
    <source>
        <dbReference type="ARBA" id="ARBA00023284"/>
    </source>
</evidence>
<evidence type="ECO:0000313" key="8">
    <source>
        <dbReference type="EMBL" id="MEE2049637.1"/>
    </source>
</evidence>
<accession>A0ABU7KK19</accession>
<feature type="domain" description="Thioredoxin" evidence="7">
    <location>
        <begin position="44"/>
        <end position="236"/>
    </location>
</feature>
<dbReference type="SUPFAM" id="SSF52833">
    <property type="entry name" value="Thioredoxin-like"/>
    <property type="match status" value="1"/>
</dbReference>
<dbReference type="InterPro" id="IPR012336">
    <property type="entry name" value="Thioredoxin-like_fold"/>
</dbReference>
<dbReference type="RefSeq" id="WP_330156901.1">
    <property type="nucleotide sequence ID" value="NZ_BAAAJA010000005.1"/>
</dbReference>
<dbReference type="Pfam" id="PF13462">
    <property type="entry name" value="Thioredoxin_4"/>
    <property type="match status" value="1"/>
</dbReference>
<sequence length="237" mass="25528">MSKNLGITLGLIMAAVLAAGLLVALNGRDGATETPSAQPAPAGQDPTAPTSAPTAPTAPADLLVRENSRYLDQVEDSPVTVVEFLDFECEACRAQFPVMEQIREDYDGRINMVIRYFPLPGHTNSEPAAAAVEAAAQQDALEEMYARMYETQAEWGESRESQAEVFVGFAEDLDLDTDEFVRTMESPDTQERVASDFEDGVALGVQGTPTIFVNGRLAPSMPTHEVLSAMIDAELEG</sequence>
<keyword evidence="3" id="KW-0560">Oxidoreductase</keyword>
<evidence type="ECO:0000259" key="7">
    <source>
        <dbReference type="PROSITE" id="PS51352"/>
    </source>
</evidence>
<dbReference type="Proteomes" id="UP001348641">
    <property type="component" value="Unassembled WGS sequence"/>
</dbReference>
<dbReference type="InterPro" id="IPR013766">
    <property type="entry name" value="Thioredoxin_domain"/>
</dbReference>
<dbReference type="PANTHER" id="PTHR13887">
    <property type="entry name" value="GLUTATHIONE S-TRANSFERASE KAPPA"/>
    <property type="match status" value="1"/>
</dbReference>
<reference evidence="8 9" key="1">
    <citation type="submission" date="2023-07" db="EMBL/GenBank/DDBJ databases">
        <authorList>
            <person name="Girao M."/>
            <person name="Carvalho M.F."/>
        </authorList>
    </citation>
    <scope>NUCLEOTIDE SEQUENCE [LARGE SCALE GENOMIC DNA]</scope>
    <source>
        <strain evidence="8 9">66/93</strain>
    </source>
</reference>
<evidence type="ECO:0000256" key="2">
    <source>
        <dbReference type="ARBA" id="ARBA00022729"/>
    </source>
</evidence>
<evidence type="ECO:0000313" key="9">
    <source>
        <dbReference type="Proteomes" id="UP001348641"/>
    </source>
</evidence>
<name>A0ABU7KK19_9ACTN</name>